<evidence type="ECO:0000256" key="1">
    <source>
        <dbReference type="SAM" id="Phobius"/>
    </source>
</evidence>
<keyword evidence="3" id="KW-1185">Reference proteome</keyword>
<name>A0AAD8AMK2_DIPPU</name>
<proteinExistence type="predicted"/>
<accession>A0AAD8AMK2</accession>
<organism evidence="2 3">
    <name type="scientific">Diploptera punctata</name>
    <name type="common">Pacific beetle cockroach</name>
    <dbReference type="NCBI Taxonomy" id="6984"/>
    <lineage>
        <taxon>Eukaryota</taxon>
        <taxon>Metazoa</taxon>
        <taxon>Ecdysozoa</taxon>
        <taxon>Arthropoda</taxon>
        <taxon>Hexapoda</taxon>
        <taxon>Insecta</taxon>
        <taxon>Pterygota</taxon>
        <taxon>Neoptera</taxon>
        <taxon>Polyneoptera</taxon>
        <taxon>Dictyoptera</taxon>
        <taxon>Blattodea</taxon>
        <taxon>Blaberoidea</taxon>
        <taxon>Blaberidae</taxon>
        <taxon>Diplopterinae</taxon>
        <taxon>Diploptera</taxon>
    </lineage>
</organism>
<feature type="non-terminal residue" evidence="2">
    <location>
        <position position="1"/>
    </location>
</feature>
<keyword evidence="1" id="KW-0472">Membrane</keyword>
<keyword evidence="1" id="KW-0812">Transmembrane</keyword>
<reference evidence="2" key="2">
    <citation type="submission" date="2023-05" db="EMBL/GenBank/DDBJ databases">
        <authorList>
            <person name="Fouks B."/>
        </authorList>
    </citation>
    <scope>NUCLEOTIDE SEQUENCE</scope>
    <source>
        <strain evidence="2">Stay&amp;Tobe</strain>
        <tissue evidence="2">Testes</tissue>
    </source>
</reference>
<comment type="caution">
    <text evidence="2">The sequence shown here is derived from an EMBL/GenBank/DDBJ whole genome shotgun (WGS) entry which is preliminary data.</text>
</comment>
<dbReference type="Proteomes" id="UP001233999">
    <property type="component" value="Unassembled WGS sequence"/>
</dbReference>
<feature type="transmembrane region" description="Helical" evidence="1">
    <location>
        <begin position="12"/>
        <end position="30"/>
    </location>
</feature>
<sequence length="109" mass="12311">ILYCLSPTTTRVTSGIMPLSPGLLYVPIYILSLLKYIINIQFGLFLCTCCFLQLLPEDIVLGTLIEHVDYVVLSGVETITESIPIRKNIPFIFFSHLPSSIFVLKINYQ</sequence>
<keyword evidence="1" id="KW-1133">Transmembrane helix</keyword>
<dbReference type="EMBL" id="JASPKZ010000423">
    <property type="protein sequence ID" value="KAJ9600413.1"/>
    <property type="molecule type" value="Genomic_DNA"/>
</dbReference>
<protein>
    <submittedName>
        <fullName evidence="2">Uncharacterized protein</fullName>
    </submittedName>
</protein>
<evidence type="ECO:0000313" key="2">
    <source>
        <dbReference type="EMBL" id="KAJ9600413.1"/>
    </source>
</evidence>
<evidence type="ECO:0000313" key="3">
    <source>
        <dbReference type="Proteomes" id="UP001233999"/>
    </source>
</evidence>
<reference evidence="2" key="1">
    <citation type="journal article" date="2023" name="IScience">
        <title>Live-bearing cockroach genome reveals convergent evolutionary mechanisms linked to viviparity in insects and beyond.</title>
        <authorList>
            <person name="Fouks B."/>
            <person name="Harrison M.C."/>
            <person name="Mikhailova A.A."/>
            <person name="Marchal E."/>
            <person name="English S."/>
            <person name="Carruthers M."/>
            <person name="Jennings E.C."/>
            <person name="Chiamaka E.L."/>
            <person name="Frigard R.A."/>
            <person name="Pippel M."/>
            <person name="Attardo G.M."/>
            <person name="Benoit J.B."/>
            <person name="Bornberg-Bauer E."/>
            <person name="Tobe S.S."/>
        </authorList>
    </citation>
    <scope>NUCLEOTIDE SEQUENCE</scope>
    <source>
        <strain evidence="2">Stay&amp;Tobe</strain>
    </source>
</reference>
<gene>
    <name evidence="2" type="ORF">L9F63_009301</name>
</gene>
<feature type="non-terminal residue" evidence="2">
    <location>
        <position position="109"/>
    </location>
</feature>
<dbReference type="AlphaFoldDB" id="A0AAD8AMK2"/>